<sequence>MYSHEENERAKFAVVSAAVLRLNAFKDCW</sequence>
<accession>A0A2K3KTF8</accession>
<name>A0A2K3KTF8_TRIPR</name>
<dbReference type="Proteomes" id="UP000236291">
    <property type="component" value="Unassembled WGS sequence"/>
</dbReference>
<evidence type="ECO:0000313" key="2">
    <source>
        <dbReference type="Proteomes" id="UP000236291"/>
    </source>
</evidence>
<feature type="non-terminal residue" evidence="1">
    <location>
        <position position="29"/>
    </location>
</feature>
<evidence type="ECO:0000313" key="1">
    <source>
        <dbReference type="EMBL" id="PNX69577.1"/>
    </source>
</evidence>
<reference evidence="1 2" key="2">
    <citation type="journal article" date="2017" name="Front. Plant Sci.">
        <title>Gene Classification and Mining of Molecular Markers Useful in Red Clover (Trifolium pratense) Breeding.</title>
        <authorList>
            <person name="Istvanek J."/>
            <person name="Dluhosova J."/>
            <person name="Dluhos P."/>
            <person name="Patkova L."/>
            <person name="Nedelnik J."/>
            <person name="Repkova J."/>
        </authorList>
    </citation>
    <scope>NUCLEOTIDE SEQUENCE [LARGE SCALE GENOMIC DNA]</scope>
    <source>
        <strain evidence="2">cv. Tatra</strain>
        <tissue evidence="1">Young leaves</tissue>
    </source>
</reference>
<dbReference type="EMBL" id="ASHM01252672">
    <property type="protein sequence ID" value="PNX69577.1"/>
    <property type="molecule type" value="Genomic_DNA"/>
</dbReference>
<organism evidence="1 2">
    <name type="scientific">Trifolium pratense</name>
    <name type="common">Red clover</name>
    <dbReference type="NCBI Taxonomy" id="57577"/>
    <lineage>
        <taxon>Eukaryota</taxon>
        <taxon>Viridiplantae</taxon>
        <taxon>Streptophyta</taxon>
        <taxon>Embryophyta</taxon>
        <taxon>Tracheophyta</taxon>
        <taxon>Spermatophyta</taxon>
        <taxon>Magnoliopsida</taxon>
        <taxon>eudicotyledons</taxon>
        <taxon>Gunneridae</taxon>
        <taxon>Pentapetalae</taxon>
        <taxon>rosids</taxon>
        <taxon>fabids</taxon>
        <taxon>Fabales</taxon>
        <taxon>Fabaceae</taxon>
        <taxon>Papilionoideae</taxon>
        <taxon>50 kb inversion clade</taxon>
        <taxon>NPAAA clade</taxon>
        <taxon>Hologalegina</taxon>
        <taxon>IRL clade</taxon>
        <taxon>Trifolieae</taxon>
        <taxon>Trifolium</taxon>
    </lineage>
</organism>
<dbReference type="AlphaFoldDB" id="A0A2K3KTF8"/>
<gene>
    <name evidence="1" type="ORF">L195_g064496</name>
</gene>
<comment type="caution">
    <text evidence="1">The sequence shown here is derived from an EMBL/GenBank/DDBJ whole genome shotgun (WGS) entry which is preliminary data.</text>
</comment>
<protein>
    <submittedName>
        <fullName evidence="1">Uncharacterized protein</fullName>
    </submittedName>
</protein>
<proteinExistence type="predicted"/>
<reference evidence="1 2" key="1">
    <citation type="journal article" date="2014" name="Am. J. Bot.">
        <title>Genome assembly and annotation for red clover (Trifolium pratense; Fabaceae).</title>
        <authorList>
            <person name="Istvanek J."/>
            <person name="Jaros M."/>
            <person name="Krenek A."/>
            <person name="Repkova J."/>
        </authorList>
    </citation>
    <scope>NUCLEOTIDE SEQUENCE [LARGE SCALE GENOMIC DNA]</scope>
    <source>
        <strain evidence="2">cv. Tatra</strain>
        <tissue evidence="1">Young leaves</tissue>
    </source>
</reference>